<sequence>MLGRDWNAALPSNDWQIVHFFGFDNSFYHALLYPALYAEVFSQRRDNSTSLAPALRSPFRRPQPRSWRRRSLR</sequence>
<dbReference type="Gene3D" id="3.40.50.620">
    <property type="entry name" value="HUPs"/>
    <property type="match status" value="1"/>
</dbReference>
<feature type="compositionally biased region" description="Basic residues" evidence="1">
    <location>
        <begin position="58"/>
        <end position="73"/>
    </location>
</feature>
<name>A0A1R3V803_9HYPH</name>
<dbReference type="EMBL" id="FTPD01000017">
    <property type="protein sequence ID" value="SIT56023.1"/>
    <property type="molecule type" value="Genomic_DNA"/>
</dbReference>
<proteinExistence type="predicted"/>
<dbReference type="Proteomes" id="UP000188388">
    <property type="component" value="Unassembled WGS sequence"/>
</dbReference>
<organism evidence="2 3">
    <name type="scientific">Mesorhizobium prunaredense</name>
    <dbReference type="NCBI Taxonomy" id="1631249"/>
    <lineage>
        <taxon>Bacteria</taxon>
        <taxon>Pseudomonadati</taxon>
        <taxon>Pseudomonadota</taxon>
        <taxon>Alphaproteobacteria</taxon>
        <taxon>Hyphomicrobiales</taxon>
        <taxon>Phyllobacteriaceae</taxon>
        <taxon>Mesorhizobium</taxon>
    </lineage>
</organism>
<feature type="region of interest" description="Disordered" evidence="1">
    <location>
        <begin position="52"/>
        <end position="73"/>
    </location>
</feature>
<keyword evidence="3" id="KW-1185">Reference proteome</keyword>
<dbReference type="STRING" id="1631249.BQ8794_240230"/>
<evidence type="ECO:0000313" key="2">
    <source>
        <dbReference type="EMBL" id="SIT56023.1"/>
    </source>
</evidence>
<accession>A0A1R3V803</accession>
<evidence type="ECO:0000313" key="3">
    <source>
        <dbReference type="Proteomes" id="UP000188388"/>
    </source>
</evidence>
<dbReference type="InterPro" id="IPR014729">
    <property type="entry name" value="Rossmann-like_a/b/a_fold"/>
</dbReference>
<gene>
    <name evidence="2" type="ORF">BQ8794_240230</name>
</gene>
<dbReference type="AlphaFoldDB" id="A0A1R3V803"/>
<evidence type="ECO:0008006" key="4">
    <source>
        <dbReference type="Google" id="ProtNLM"/>
    </source>
</evidence>
<evidence type="ECO:0000256" key="1">
    <source>
        <dbReference type="SAM" id="MobiDB-lite"/>
    </source>
</evidence>
<protein>
    <recommendedName>
        <fullName evidence="4">Methionyl/Leucyl tRNA synthetase domain-containing protein</fullName>
    </recommendedName>
</protein>
<reference evidence="3" key="1">
    <citation type="submission" date="2017-01" db="EMBL/GenBank/DDBJ databases">
        <authorList>
            <person name="Brunel B."/>
        </authorList>
    </citation>
    <scope>NUCLEOTIDE SEQUENCE [LARGE SCALE GENOMIC DNA]</scope>
</reference>